<dbReference type="RefSeq" id="WP_338203786.1">
    <property type="nucleotide sequence ID" value="NZ_JAEKNR010000187.1"/>
</dbReference>
<feature type="transmembrane region" description="Helical" evidence="1">
    <location>
        <begin position="183"/>
        <end position="203"/>
    </location>
</feature>
<feature type="transmembrane region" description="Helical" evidence="1">
    <location>
        <begin position="122"/>
        <end position="140"/>
    </location>
</feature>
<dbReference type="Proteomes" id="UP000612893">
    <property type="component" value="Unassembled WGS sequence"/>
</dbReference>
<keyword evidence="3" id="KW-1185">Reference proteome</keyword>
<dbReference type="AlphaFoldDB" id="A0A934NAT0"/>
<accession>A0A934NAT0</accession>
<reference evidence="2" key="1">
    <citation type="submission" date="2020-10" db="EMBL/GenBank/DDBJ databases">
        <title>Ca. Dormibacterota MAGs.</title>
        <authorList>
            <person name="Montgomery K."/>
        </authorList>
    </citation>
    <scope>NUCLEOTIDE SEQUENCE [LARGE SCALE GENOMIC DNA]</scope>
    <source>
        <strain evidence="2">SC8812_S17_10</strain>
    </source>
</reference>
<evidence type="ECO:0000313" key="3">
    <source>
        <dbReference type="Proteomes" id="UP000612893"/>
    </source>
</evidence>
<feature type="transmembrane region" description="Helical" evidence="1">
    <location>
        <begin position="58"/>
        <end position="78"/>
    </location>
</feature>
<feature type="transmembrane region" description="Helical" evidence="1">
    <location>
        <begin position="241"/>
        <end position="266"/>
    </location>
</feature>
<feature type="transmembrane region" description="Helical" evidence="1">
    <location>
        <begin position="152"/>
        <end position="176"/>
    </location>
</feature>
<dbReference type="EMBL" id="JAEKNR010000187">
    <property type="protein sequence ID" value="MBJ7600094.1"/>
    <property type="molecule type" value="Genomic_DNA"/>
</dbReference>
<organism evidence="2 3">
    <name type="scientific">Candidatus Nephthysia bennettiae</name>
    <dbReference type="NCBI Taxonomy" id="3127016"/>
    <lineage>
        <taxon>Bacteria</taxon>
        <taxon>Bacillati</taxon>
        <taxon>Candidatus Dormiibacterota</taxon>
        <taxon>Candidatus Dormibacteria</taxon>
        <taxon>Candidatus Dormibacterales</taxon>
        <taxon>Candidatus Dormibacteraceae</taxon>
        <taxon>Candidatus Nephthysia</taxon>
    </lineage>
</organism>
<protein>
    <recommendedName>
        <fullName evidence="4">Integral membrane protein</fullName>
    </recommendedName>
</protein>
<evidence type="ECO:0000256" key="1">
    <source>
        <dbReference type="SAM" id="Phobius"/>
    </source>
</evidence>
<comment type="caution">
    <text evidence="2">The sequence shown here is derived from an EMBL/GenBank/DDBJ whole genome shotgun (WGS) entry which is preliminary data.</text>
</comment>
<feature type="transmembrane region" description="Helical" evidence="1">
    <location>
        <begin position="90"/>
        <end position="110"/>
    </location>
</feature>
<keyword evidence="1" id="KW-1133">Transmembrane helix</keyword>
<proteinExistence type="predicted"/>
<keyword evidence="1" id="KW-0472">Membrane</keyword>
<gene>
    <name evidence="2" type="ORF">JF922_18710</name>
</gene>
<name>A0A934NAT0_9BACT</name>
<evidence type="ECO:0008006" key="4">
    <source>
        <dbReference type="Google" id="ProtNLM"/>
    </source>
</evidence>
<keyword evidence="1" id="KW-0812">Transmembrane</keyword>
<sequence length="280" mass="29629">MRADWALRLYPAEWKERYMSEVRSVLSEHPTTARTHADMLRGAADAWLQFGVRPLANASALVVFAAIAANLGLLGVQLARYPQIFGAERIPWVVIAVASVAFFSVIVVLAGRAKDAATRRGLRRASVCGLVGAAVMSADITREYLSNAPAPVNFLVGTGAFLAVLTAFGVAGAIAGNGEARRGAWLGTWAAMVCMLATSVYAWGLNTVLMARLEQILPNDPEFKIGNTLKDLPSYTVWNTIAAISSHAVLLPVLGAGCGAAGALLVASSRRRRAALARPS</sequence>
<evidence type="ECO:0000313" key="2">
    <source>
        <dbReference type="EMBL" id="MBJ7600094.1"/>
    </source>
</evidence>